<keyword evidence="3" id="KW-1185">Reference proteome</keyword>
<evidence type="ECO:0000313" key="2">
    <source>
        <dbReference type="EMBL" id="WNY27703.1"/>
    </source>
</evidence>
<keyword evidence="1" id="KW-0472">Membrane</keyword>
<gene>
    <name evidence="2" type="ORF">MsAm2_15090</name>
</gene>
<keyword evidence="1" id="KW-1133">Transmembrane helix</keyword>
<feature type="transmembrane region" description="Helical" evidence="1">
    <location>
        <begin position="7"/>
        <end position="25"/>
    </location>
</feature>
<evidence type="ECO:0000256" key="1">
    <source>
        <dbReference type="SAM" id="Phobius"/>
    </source>
</evidence>
<dbReference type="EMBL" id="CP131061">
    <property type="protein sequence ID" value="WNY27703.1"/>
    <property type="molecule type" value="Genomic_DNA"/>
</dbReference>
<accession>A0AA96V7Q4</accession>
<dbReference type="Proteomes" id="UP001304970">
    <property type="component" value="Chromosome"/>
</dbReference>
<evidence type="ECO:0000313" key="3">
    <source>
        <dbReference type="Proteomes" id="UP001304970"/>
    </source>
</evidence>
<feature type="transmembrane region" description="Helical" evidence="1">
    <location>
        <begin position="31"/>
        <end position="51"/>
    </location>
</feature>
<sequence>MKNETKILLFFILVCFFYFTALFFLPPDITTQLVFIFISAVFVIPLGFYVCKPKKNTT</sequence>
<reference evidence="2 3" key="1">
    <citation type="submission" date="2023-07" db="EMBL/GenBank/DDBJ databases">
        <title>Closed genome sequence of Methanosarcinaceae archaeon Am2.</title>
        <authorList>
            <person name="Poehlein A."/>
            <person name="Protasov E."/>
            <person name="Platt K."/>
            <person name="Reeh H."/>
            <person name="Daniel R."/>
            <person name="Brune A."/>
        </authorList>
    </citation>
    <scope>NUCLEOTIDE SEQUENCE [LARGE SCALE GENOMIC DNA]</scope>
    <source>
        <strain evidence="2 3">Am2</strain>
    </source>
</reference>
<keyword evidence="1" id="KW-0812">Transmembrane</keyword>
<name>A0AA96V7Q4_9EURY</name>
<organism evidence="2 3">
    <name type="scientific">Methanolapillus ohkumae</name>
    <dbReference type="NCBI Taxonomy" id="3028298"/>
    <lineage>
        <taxon>Archaea</taxon>
        <taxon>Methanobacteriati</taxon>
        <taxon>Methanobacteriota</taxon>
        <taxon>Stenosarchaea group</taxon>
        <taxon>Methanomicrobia</taxon>
        <taxon>Methanosarcinales</taxon>
        <taxon>Methanosarcinaceae</taxon>
        <taxon>Methanolapillus</taxon>
    </lineage>
</organism>
<dbReference type="AlphaFoldDB" id="A0AA96V7Q4"/>
<proteinExistence type="predicted"/>
<protein>
    <submittedName>
        <fullName evidence="2">Uncharacterized protein</fullName>
    </submittedName>
</protein>